<dbReference type="GO" id="GO:0046872">
    <property type="term" value="F:metal ion binding"/>
    <property type="evidence" value="ECO:0007669"/>
    <property type="project" value="UniProtKB-KW"/>
</dbReference>
<dbReference type="GO" id="GO:0006281">
    <property type="term" value="P:DNA repair"/>
    <property type="evidence" value="ECO:0007669"/>
    <property type="project" value="UniProtKB-KW"/>
</dbReference>
<dbReference type="InterPro" id="IPR005122">
    <property type="entry name" value="Uracil-DNA_glycosylase-like"/>
</dbReference>
<keyword evidence="6" id="KW-0411">Iron-sulfur</keyword>
<dbReference type="PANTHER" id="PTHR33693">
    <property type="entry name" value="TYPE-5 URACIL-DNA GLYCOSYLASE"/>
    <property type="match status" value="1"/>
</dbReference>
<dbReference type="OrthoDB" id="5290748at2"/>
<dbReference type="Pfam" id="PF03167">
    <property type="entry name" value="UDG"/>
    <property type="match status" value="1"/>
</dbReference>
<gene>
    <name evidence="9" type="ORF">FPZ54_05385</name>
</gene>
<keyword evidence="7" id="KW-0234">DNA repair</keyword>
<evidence type="ECO:0000256" key="3">
    <source>
        <dbReference type="ARBA" id="ARBA00022763"/>
    </source>
</evidence>
<keyword evidence="3" id="KW-0227">DNA damage</keyword>
<feature type="domain" description="Uracil-DNA glycosylase-like" evidence="8">
    <location>
        <begin position="90"/>
        <end position="236"/>
    </location>
</feature>
<dbReference type="Gene3D" id="3.40.470.10">
    <property type="entry name" value="Uracil-DNA glycosylase-like domain"/>
    <property type="match status" value="1"/>
</dbReference>
<keyword evidence="2" id="KW-0479">Metal-binding</keyword>
<name>A0A518RDI8_9SPHN</name>
<reference evidence="9 10" key="1">
    <citation type="submission" date="2019-07" db="EMBL/GenBank/DDBJ databases">
        <title>Sphingomonas alkalisoli sp. nov., isolated from rhizosphere soil of Suaedae salsa.</title>
        <authorList>
            <person name="Zhang H."/>
            <person name="Xu L."/>
            <person name="Zhang J.-X."/>
            <person name="Sun J.-Q."/>
        </authorList>
    </citation>
    <scope>NUCLEOTIDE SEQUENCE [LARGE SCALE GENOMIC DNA]</scope>
    <source>
        <strain evidence="9 10">XS-10</strain>
    </source>
</reference>
<evidence type="ECO:0000313" key="9">
    <source>
        <dbReference type="EMBL" id="QDX25509.1"/>
    </source>
</evidence>
<evidence type="ECO:0000256" key="5">
    <source>
        <dbReference type="ARBA" id="ARBA00023004"/>
    </source>
</evidence>
<evidence type="ECO:0000259" key="8">
    <source>
        <dbReference type="SMART" id="SM00986"/>
    </source>
</evidence>
<keyword evidence="4" id="KW-0378">Hydrolase</keyword>
<evidence type="ECO:0000256" key="7">
    <source>
        <dbReference type="ARBA" id="ARBA00023204"/>
    </source>
</evidence>
<dbReference type="Proteomes" id="UP000318055">
    <property type="component" value="Chromosome"/>
</dbReference>
<accession>A0A518RDI8</accession>
<dbReference type="GO" id="GO:0051539">
    <property type="term" value="F:4 iron, 4 sulfur cluster binding"/>
    <property type="evidence" value="ECO:0007669"/>
    <property type="project" value="UniProtKB-KW"/>
</dbReference>
<dbReference type="InterPro" id="IPR051536">
    <property type="entry name" value="UDG_Type-4/5"/>
</dbReference>
<dbReference type="KEGG" id="ssua:FPZ54_05385"/>
<dbReference type="PANTHER" id="PTHR33693:SF1">
    <property type="entry name" value="TYPE-4 URACIL-DNA GLYCOSYLASE"/>
    <property type="match status" value="1"/>
</dbReference>
<dbReference type="SUPFAM" id="SSF52141">
    <property type="entry name" value="Uracil-DNA glycosylase-like"/>
    <property type="match status" value="1"/>
</dbReference>
<dbReference type="AlphaFoldDB" id="A0A518RDI8"/>
<dbReference type="RefSeq" id="WP_145845549.1">
    <property type="nucleotide sequence ID" value="NZ_CP042239.1"/>
</dbReference>
<dbReference type="SMART" id="SM00987">
    <property type="entry name" value="UreE_C"/>
    <property type="match status" value="1"/>
</dbReference>
<proteinExistence type="predicted"/>
<dbReference type="EMBL" id="CP042239">
    <property type="protein sequence ID" value="QDX25509.1"/>
    <property type="molecule type" value="Genomic_DNA"/>
</dbReference>
<keyword evidence="10" id="KW-1185">Reference proteome</keyword>
<keyword evidence="1" id="KW-0004">4Fe-4S</keyword>
<evidence type="ECO:0000313" key="10">
    <source>
        <dbReference type="Proteomes" id="UP000318055"/>
    </source>
</evidence>
<dbReference type="InterPro" id="IPR036895">
    <property type="entry name" value="Uracil-DNA_glycosylase-like_sf"/>
</dbReference>
<evidence type="ECO:0000256" key="1">
    <source>
        <dbReference type="ARBA" id="ARBA00022485"/>
    </source>
</evidence>
<sequence length="244" mass="25896">MGIEGATDWRAEAASALIWWRDAGVDVLVEDAPRDWTARPAAAVKDEPMRGPVRAEPEPEAPLPATLDAFLDWRFGAGAPEAVPGEPLVPPEGDPASPLMVVTDLPEFDGGNPALLAGAAGALFDRILAAIGQSRDSIYLVPLCAVRPITGQVPRELEERLGELLRHHVGLTTPARLLLLGQSASRAILGTGPARGRDGLTPFNHSGGQSLAVATFHPRFLLNKPAAKADVWKDLQLLIEGQSQ</sequence>
<keyword evidence="5" id="KW-0408">Iron</keyword>
<dbReference type="SMART" id="SM00986">
    <property type="entry name" value="UDG"/>
    <property type="match status" value="1"/>
</dbReference>
<evidence type="ECO:0000256" key="2">
    <source>
        <dbReference type="ARBA" id="ARBA00022723"/>
    </source>
</evidence>
<evidence type="ECO:0000256" key="6">
    <source>
        <dbReference type="ARBA" id="ARBA00023014"/>
    </source>
</evidence>
<evidence type="ECO:0000256" key="4">
    <source>
        <dbReference type="ARBA" id="ARBA00022801"/>
    </source>
</evidence>
<dbReference type="GO" id="GO:0097506">
    <property type="term" value="F:deaminated base DNA N-glycosylase activity"/>
    <property type="evidence" value="ECO:0007669"/>
    <property type="project" value="UniProtKB-ARBA"/>
</dbReference>
<organism evidence="9 10">
    <name type="scientific">Sphingomonas suaedae</name>
    <dbReference type="NCBI Taxonomy" id="2599297"/>
    <lineage>
        <taxon>Bacteria</taxon>
        <taxon>Pseudomonadati</taxon>
        <taxon>Pseudomonadota</taxon>
        <taxon>Alphaproteobacteria</taxon>
        <taxon>Sphingomonadales</taxon>
        <taxon>Sphingomonadaceae</taxon>
        <taxon>Sphingomonas</taxon>
    </lineage>
</organism>
<protein>
    <submittedName>
        <fullName evidence="9">Uracil-DNA glycosylase</fullName>
    </submittedName>
</protein>